<keyword evidence="1" id="KW-0677">Repeat</keyword>
<dbReference type="SUPFAM" id="SSF48452">
    <property type="entry name" value="TPR-like"/>
    <property type="match status" value="2"/>
</dbReference>
<dbReference type="PANTHER" id="PTHR44186:SF1">
    <property type="entry name" value="BARDET-BIEDL SYNDROME 4 PROTEIN"/>
    <property type="match status" value="1"/>
</dbReference>
<comment type="caution">
    <text evidence="4">The sequence shown here is derived from an EMBL/GenBank/DDBJ whole genome shotgun (WGS) entry which is preliminary data.</text>
</comment>
<organism evidence="4 5">
    <name type="scientific">Pelagicoccus albus</name>
    <dbReference type="NCBI Taxonomy" id="415222"/>
    <lineage>
        <taxon>Bacteria</taxon>
        <taxon>Pseudomonadati</taxon>
        <taxon>Verrucomicrobiota</taxon>
        <taxon>Opitutia</taxon>
        <taxon>Puniceicoccales</taxon>
        <taxon>Pelagicoccaceae</taxon>
        <taxon>Pelagicoccus</taxon>
    </lineage>
</organism>
<dbReference type="EMBL" id="JACHVC010000013">
    <property type="protein sequence ID" value="MBC2607811.1"/>
    <property type="molecule type" value="Genomic_DNA"/>
</dbReference>
<dbReference type="InterPro" id="IPR011990">
    <property type="entry name" value="TPR-like_helical_dom_sf"/>
</dbReference>
<reference evidence="4 5" key="1">
    <citation type="submission" date="2020-07" db="EMBL/GenBank/DDBJ databases">
        <authorList>
            <person name="Feng X."/>
        </authorList>
    </citation>
    <scope>NUCLEOTIDE SEQUENCE [LARGE SCALE GENOMIC DNA]</scope>
    <source>
        <strain evidence="4 5">JCM23202</strain>
    </source>
</reference>
<proteinExistence type="predicted"/>
<keyword evidence="2 3" id="KW-0802">TPR repeat</keyword>
<dbReference type="Gene3D" id="1.25.40.10">
    <property type="entry name" value="Tetratricopeptide repeat domain"/>
    <property type="match status" value="3"/>
</dbReference>
<evidence type="ECO:0000256" key="3">
    <source>
        <dbReference type="PROSITE-ProRule" id="PRU00339"/>
    </source>
</evidence>
<dbReference type="InterPro" id="IPR019734">
    <property type="entry name" value="TPR_rpt"/>
</dbReference>
<gene>
    <name evidence="4" type="ORF">H5P27_17285</name>
</gene>
<evidence type="ECO:0008006" key="6">
    <source>
        <dbReference type="Google" id="ProtNLM"/>
    </source>
</evidence>
<protein>
    <recommendedName>
        <fullName evidence="6">Tetratricopeptide repeat-containing protein</fullName>
    </recommendedName>
</protein>
<accession>A0A7X1B8W2</accession>
<dbReference type="Pfam" id="PF13432">
    <property type="entry name" value="TPR_16"/>
    <property type="match status" value="1"/>
</dbReference>
<dbReference type="PANTHER" id="PTHR44186">
    <property type="match status" value="1"/>
</dbReference>
<dbReference type="AlphaFoldDB" id="A0A7X1B8W2"/>
<name>A0A7X1B8W2_9BACT</name>
<evidence type="ECO:0000256" key="1">
    <source>
        <dbReference type="ARBA" id="ARBA00022737"/>
    </source>
</evidence>
<dbReference type="Proteomes" id="UP000526501">
    <property type="component" value="Unassembled WGS sequence"/>
</dbReference>
<sequence>MKHKLLRLFLIGTALLGTELAYSQSFENDRIYNAYLKIQEATVAGEFEVALEGINKLANYKTADVETAAILRARGFILLNMDRGNETINDFQTAIDLDVLNVQMEQEMRYVIANLLASAEEWQKSYDVFQTWLNIANSEIAEQEGLPKPDVDAYSLGAAIASNCDDFPFAIDCTEKAIQISPEPKRELYNLLIALHFQNSDLKKAVESLQRALAAFPDDNEFWKTLSSIYQLLQEDKEALAALVIAYDEDMMTKKEEYLLLGRFYMFNKMPFNGAEVISTGLERGVLTESKENLELLSQAWFSAREFENSLEVLKKIVHSTGDEEATLRATQILIDQEKHQQALELLDIGLNNEEVEDLGNLYKLQGYAYYGLKQYAKAVEAFTKAGTADPEDKPDYDQWIDYLKTEFLAQAD</sequence>
<evidence type="ECO:0000256" key="2">
    <source>
        <dbReference type="ARBA" id="ARBA00022803"/>
    </source>
</evidence>
<keyword evidence="5" id="KW-1185">Reference proteome</keyword>
<evidence type="ECO:0000313" key="4">
    <source>
        <dbReference type="EMBL" id="MBC2607811.1"/>
    </source>
</evidence>
<dbReference type="SMART" id="SM00028">
    <property type="entry name" value="TPR"/>
    <property type="match status" value="4"/>
</dbReference>
<feature type="repeat" description="TPR" evidence="3">
    <location>
        <begin position="186"/>
        <end position="219"/>
    </location>
</feature>
<feature type="repeat" description="TPR" evidence="3">
    <location>
        <begin position="360"/>
        <end position="393"/>
    </location>
</feature>
<evidence type="ECO:0000313" key="5">
    <source>
        <dbReference type="Proteomes" id="UP000526501"/>
    </source>
</evidence>
<dbReference type="PROSITE" id="PS50005">
    <property type="entry name" value="TPR"/>
    <property type="match status" value="2"/>
</dbReference>
<dbReference type="RefSeq" id="WP_185661676.1">
    <property type="nucleotide sequence ID" value="NZ_CAWPOO010000013.1"/>
</dbReference>